<keyword evidence="2" id="KW-1185">Reference proteome</keyword>
<evidence type="ECO:0000313" key="1">
    <source>
        <dbReference type="EMBL" id="KAF6041599.1"/>
    </source>
</evidence>
<name>A0A7J7KTY3_BUGNE</name>
<protein>
    <submittedName>
        <fullName evidence="1">Uncharacterized protein</fullName>
    </submittedName>
</protein>
<dbReference type="EMBL" id="VXIV02000018">
    <property type="protein sequence ID" value="KAF6041599.1"/>
    <property type="molecule type" value="Genomic_DNA"/>
</dbReference>
<sequence>MMEADASFSCPHCDEVLETRNGKPPKFCPECGELIEIASPKPELFCPECGVERVVNRKTGALRNFCCECGYKFLPGKAC</sequence>
<dbReference type="Gene3D" id="2.10.290.10">
    <property type="entry name" value="YfgJ-like"/>
    <property type="match status" value="1"/>
</dbReference>
<dbReference type="AlphaFoldDB" id="A0A7J7KTY3"/>
<evidence type="ECO:0000313" key="2">
    <source>
        <dbReference type="Proteomes" id="UP000593567"/>
    </source>
</evidence>
<accession>A0A7J7KTY3</accession>
<reference evidence="1" key="1">
    <citation type="submission" date="2020-06" db="EMBL/GenBank/DDBJ databases">
        <title>Draft genome of Bugula neritina, a colonial animal packing powerful symbionts and potential medicines.</title>
        <authorList>
            <person name="Rayko M."/>
        </authorList>
    </citation>
    <scope>NUCLEOTIDE SEQUENCE [LARGE SCALE GENOMIC DNA]</scope>
    <source>
        <strain evidence="1">Kwan_BN1</strain>
    </source>
</reference>
<dbReference type="Proteomes" id="UP000593567">
    <property type="component" value="Unassembled WGS sequence"/>
</dbReference>
<proteinExistence type="predicted"/>
<gene>
    <name evidence="1" type="ORF">EB796_000112</name>
</gene>
<comment type="caution">
    <text evidence="1">The sequence shown here is derived from an EMBL/GenBank/DDBJ whole genome shotgun (WGS) entry which is preliminary data.</text>
</comment>
<dbReference type="InterPro" id="IPR029037">
    <property type="entry name" value="DUF1407/YfgJ-like_sf"/>
</dbReference>
<organism evidence="1 2">
    <name type="scientific">Bugula neritina</name>
    <name type="common">Brown bryozoan</name>
    <name type="synonym">Sertularia neritina</name>
    <dbReference type="NCBI Taxonomy" id="10212"/>
    <lineage>
        <taxon>Eukaryota</taxon>
        <taxon>Metazoa</taxon>
        <taxon>Spiralia</taxon>
        <taxon>Lophotrochozoa</taxon>
        <taxon>Bryozoa</taxon>
        <taxon>Gymnolaemata</taxon>
        <taxon>Cheilostomatida</taxon>
        <taxon>Flustrina</taxon>
        <taxon>Buguloidea</taxon>
        <taxon>Bugulidae</taxon>
        <taxon>Bugula</taxon>
    </lineage>
</organism>